<dbReference type="RefSeq" id="WP_268879738.1">
    <property type="nucleotide sequence ID" value="NZ_CP114029.1"/>
</dbReference>
<dbReference type="Proteomes" id="UP001164020">
    <property type="component" value="Chromosome"/>
</dbReference>
<gene>
    <name evidence="2" type="ORF">OH818_17130</name>
</gene>
<keyword evidence="3" id="KW-1185">Reference proteome</keyword>
<evidence type="ECO:0000259" key="1">
    <source>
        <dbReference type="Pfam" id="PF02698"/>
    </source>
</evidence>
<dbReference type="EMBL" id="CP114029">
    <property type="protein sequence ID" value="WAP67286.1"/>
    <property type="molecule type" value="Genomic_DNA"/>
</dbReference>
<evidence type="ECO:0000313" key="3">
    <source>
        <dbReference type="Proteomes" id="UP001164020"/>
    </source>
</evidence>
<reference evidence="2" key="1">
    <citation type="submission" date="2022-12" db="EMBL/GenBank/DDBJ databases">
        <title>Jiella pelagia sp. nov., isolated from phosphonate enriched culture of Northwest Pacific surface seawater.</title>
        <authorList>
            <person name="Shin D.Y."/>
            <person name="Hwang C.Y."/>
        </authorList>
    </citation>
    <scope>NUCLEOTIDE SEQUENCE</scope>
    <source>
        <strain evidence="2">HL-NP1</strain>
    </source>
</reference>
<dbReference type="InterPro" id="IPR003848">
    <property type="entry name" value="DUF218"/>
</dbReference>
<dbReference type="CDD" id="cd06259">
    <property type="entry name" value="YdcF-like"/>
    <property type="match status" value="1"/>
</dbReference>
<accession>A0ABY7BV68</accession>
<evidence type="ECO:0000313" key="2">
    <source>
        <dbReference type="EMBL" id="WAP67286.1"/>
    </source>
</evidence>
<proteinExistence type="predicted"/>
<protein>
    <submittedName>
        <fullName evidence="2">YdcF family protein</fullName>
    </submittedName>
</protein>
<organism evidence="2 3">
    <name type="scientific">Jiella pelagia</name>
    <dbReference type="NCBI Taxonomy" id="2986949"/>
    <lineage>
        <taxon>Bacteria</taxon>
        <taxon>Pseudomonadati</taxon>
        <taxon>Pseudomonadota</taxon>
        <taxon>Alphaproteobacteria</taxon>
        <taxon>Hyphomicrobiales</taxon>
        <taxon>Aurantimonadaceae</taxon>
        <taxon>Jiella</taxon>
    </lineage>
</organism>
<feature type="domain" description="DUF218" evidence="1">
    <location>
        <begin position="20"/>
        <end position="115"/>
    </location>
</feature>
<dbReference type="Pfam" id="PF02698">
    <property type="entry name" value="DUF218"/>
    <property type="match status" value="1"/>
</dbReference>
<name>A0ABY7BV68_9HYPH</name>
<sequence length="146" mass="15793">MTAALEDRFPRPELPEMVAGIVVLGGAFDTRIARTRGQAEFNEAADRVTEALILSRRYPQARVIFSGGEASILADDVPETLSARDFFLGAGLEPDRLILDAKARDTFENAVYAKEARRAEAGRDLAADHLGLPHAPGRRLLPPGGL</sequence>